<dbReference type="AlphaFoldDB" id="A0A6A6RN06"/>
<reference evidence="1" key="1">
    <citation type="journal article" date="2020" name="Stud. Mycol.">
        <title>101 Dothideomycetes genomes: a test case for predicting lifestyles and emergence of pathogens.</title>
        <authorList>
            <person name="Haridas S."/>
            <person name="Albert R."/>
            <person name="Binder M."/>
            <person name="Bloem J."/>
            <person name="Labutti K."/>
            <person name="Salamov A."/>
            <person name="Andreopoulos B."/>
            <person name="Baker S."/>
            <person name="Barry K."/>
            <person name="Bills G."/>
            <person name="Bluhm B."/>
            <person name="Cannon C."/>
            <person name="Castanera R."/>
            <person name="Culley D."/>
            <person name="Daum C."/>
            <person name="Ezra D."/>
            <person name="Gonzalez J."/>
            <person name="Henrissat B."/>
            <person name="Kuo A."/>
            <person name="Liang C."/>
            <person name="Lipzen A."/>
            <person name="Lutzoni F."/>
            <person name="Magnuson J."/>
            <person name="Mondo S."/>
            <person name="Nolan M."/>
            <person name="Ohm R."/>
            <person name="Pangilinan J."/>
            <person name="Park H.-J."/>
            <person name="Ramirez L."/>
            <person name="Alfaro M."/>
            <person name="Sun H."/>
            <person name="Tritt A."/>
            <person name="Yoshinaga Y."/>
            <person name="Zwiers L.-H."/>
            <person name="Turgeon B."/>
            <person name="Goodwin S."/>
            <person name="Spatafora J."/>
            <person name="Crous P."/>
            <person name="Grigoriev I."/>
        </authorList>
    </citation>
    <scope>NUCLEOTIDE SEQUENCE</scope>
    <source>
        <strain evidence="1">CBS 473.64</strain>
    </source>
</reference>
<proteinExistence type="predicted"/>
<organism evidence="1 2">
    <name type="scientific">Massarina eburnea CBS 473.64</name>
    <dbReference type="NCBI Taxonomy" id="1395130"/>
    <lineage>
        <taxon>Eukaryota</taxon>
        <taxon>Fungi</taxon>
        <taxon>Dikarya</taxon>
        <taxon>Ascomycota</taxon>
        <taxon>Pezizomycotina</taxon>
        <taxon>Dothideomycetes</taxon>
        <taxon>Pleosporomycetidae</taxon>
        <taxon>Pleosporales</taxon>
        <taxon>Massarineae</taxon>
        <taxon>Massarinaceae</taxon>
        <taxon>Massarina</taxon>
    </lineage>
</organism>
<dbReference type="OrthoDB" id="3800089at2759"/>
<sequence>MTGPELFLFTRCSFRRTCSLAFDTALINLVYFLYLSTYAGSEHPHAGKFPAECPPNYRFYPNYERVLGMPAPIYADLHPPFHVVDDYYRQSNECWHDENRSNYSFLSDQQWSETRKIVDDSHQKLSRRTDVSKVVWPRLEREYGNPKQVVAVIQALQCECTSTRTRAKMIKDGWFNRDDVPTNMEGTAMSGLAMAEAEQQDLKLKPKDWYRHSKAPERGAVGYQQAQMRESAENECRCWK</sequence>
<dbReference type="Proteomes" id="UP000799753">
    <property type="component" value="Unassembled WGS sequence"/>
</dbReference>
<accession>A0A6A6RN06</accession>
<gene>
    <name evidence="1" type="ORF">P280DRAFT_484579</name>
</gene>
<evidence type="ECO:0000313" key="2">
    <source>
        <dbReference type="Proteomes" id="UP000799753"/>
    </source>
</evidence>
<name>A0A6A6RN06_9PLEO</name>
<dbReference type="EMBL" id="MU006806">
    <property type="protein sequence ID" value="KAF2635528.1"/>
    <property type="molecule type" value="Genomic_DNA"/>
</dbReference>
<protein>
    <submittedName>
        <fullName evidence="1">Uncharacterized protein</fullName>
    </submittedName>
</protein>
<keyword evidence="2" id="KW-1185">Reference proteome</keyword>
<evidence type="ECO:0000313" key="1">
    <source>
        <dbReference type="EMBL" id="KAF2635528.1"/>
    </source>
</evidence>